<reference evidence="1 2" key="1">
    <citation type="submission" date="2020-04" db="EMBL/GenBank/DDBJ databases">
        <title>Perkinsus olseni comparative genomics.</title>
        <authorList>
            <person name="Bogema D.R."/>
        </authorList>
    </citation>
    <scope>NUCLEOTIDE SEQUENCE [LARGE SCALE GENOMIC DNA]</scope>
    <source>
        <strain evidence="1 2">ATCC PRA-207</strain>
    </source>
</reference>
<dbReference type="EMBL" id="JABANO010040006">
    <property type="protein sequence ID" value="KAF4688030.1"/>
    <property type="molecule type" value="Genomic_DNA"/>
</dbReference>
<evidence type="ECO:0000313" key="2">
    <source>
        <dbReference type="Proteomes" id="UP000553632"/>
    </source>
</evidence>
<dbReference type="AlphaFoldDB" id="A0A7J6NWT6"/>
<name>A0A7J6NWT6_PEROL</name>
<sequence length="138" mass="15395">CYSVSNAAIRDPPLGSDVGTTFRFFGATFVAQKVDEQLYGGGDVNKFANEAYSTEDPMLAAYVDATGLICFRRSFTERLPVIGIQVADASTLEIRLSNHVQISVMFRDDVISSNSQRAKDEDEEISFRELEKTRRLND</sequence>
<protein>
    <submittedName>
        <fullName evidence="1">Uncharacterized protein</fullName>
    </submittedName>
</protein>
<keyword evidence="2" id="KW-1185">Reference proteome</keyword>
<proteinExistence type="predicted"/>
<dbReference type="Proteomes" id="UP000553632">
    <property type="component" value="Unassembled WGS sequence"/>
</dbReference>
<accession>A0A7J6NWT6</accession>
<feature type="non-terminal residue" evidence="1">
    <location>
        <position position="138"/>
    </location>
</feature>
<gene>
    <name evidence="1" type="ORF">FOZ63_001046</name>
</gene>
<comment type="caution">
    <text evidence="1">The sequence shown here is derived from an EMBL/GenBank/DDBJ whole genome shotgun (WGS) entry which is preliminary data.</text>
</comment>
<feature type="non-terminal residue" evidence="1">
    <location>
        <position position="1"/>
    </location>
</feature>
<organism evidence="1 2">
    <name type="scientific">Perkinsus olseni</name>
    <name type="common">Perkinsus atlanticus</name>
    <dbReference type="NCBI Taxonomy" id="32597"/>
    <lineage>
        <taxon>Eukaryota</taxon>
        <taxon>Sar</taxon>
        <taxon>Alveolata</taxon>
        <taxon>Perkinsozoa</taxon>
        <taxon>Perkinsea</taxon>
        <taxon>Perkinsida</taxon>
        <taxon>Perkinsidae</taxon>
        <taxon>Perkinsus</taxon>
    </lineage>
</organism>
<evidence type="ECO:0000313" key="1">
    <source>
        <dbReference type="EMBL" id="KAF4688030.1"/>
    </source>
</evidence>